<sequence length="88" mass="10381">MRETLAKCIINIDFYGKFGVTTIKEDKLTFESPVYIRLGQEQIRRRGKSDPRNKSLMKIFNLINIGDMQEAVCLIFVMYGRMMTRRNQ</sequence>
<reference evidence="1 2" key="1">
    <citation type="submission" date="2007-08" db="EMBL/GenBank/DDBJ databases">
        <authorList>
            <person name="Fulton L."/>
            <person name="Clifton S."/>
            <person name="Fulton B."/>
            <person name="Xu J."/>
            <person name="Minx P."/>
            <person name="Pepin K.H."/>
            <person name="Johnson M."/>
            <person name="Thiruvilangam P."/>
            <person name="Bhonagiri V."/>
            <person name="Nash W.E."/>
            <person name="Mardis E.R."/>
            <person name="Wilson R.K."/>
        </authorList>
    </citation>
    <scope>NUCLEOTIDE SEQUENCE [LARGE SCALE GENOMIC DNA]</scope>
    <source>
        <strain evidence="2">ATCC BAA-613 / DSM 15670 / CCUG 46953 / JCM 12243 / WAL 16351</strain>
    </source>
</reference>
<protein>
    <submittedName>
        <fullName evidence="1">Uncharacterized protein</fullName>
    </submittedName>
</protein>
<dbReference type="PaxDb" id="411902-CLOBOL_04183"/>
<evidence type="ECO:0000313" key="2">
    <source>
        <dbReference type="Proteomes" id="UP000005396"/>
    </source>
</evidence>
<proteinExistence type="predicted"/>
<gene>
    <name evidence="1" type="ORF">CLOBOL_04183</name>
</gene>
<accession>A8RV13</accession>
<dbReference type="AlphaFoldDB" id="A8RV13"/>
<dbReference type="Proteomes" id="UP000005396">
    <property type="component" value="Unassembled WGS sequence"/>
</dbReference>
<name>A8RV13_ENTBW</name>
<evidence type="ECO:0000313" key="1">
    <source>
        <dbReference type="EMBL" id="EDP16012.1"/>
    </source>
</evidence>
<reference evidence="1 2" key="2">
    <citation type="submission" date="2007-09" db="EMBL/GenBank/DDBJ databases">
        <title>Draft genome sequence of Clostridium bolteae (ATCC BAA-613).</title>
        <authorList>
            <person name="Sudarsanam P."/>
            <person name="Ley R."/>
            <person name="Guruge J."/>
            <person name="Turnbaugh P.J."/>
            <person name="Mahowald M."/>
            <person name="Liep D."/>
            <person name="Gordon J."/>
        </authorList>
    </citation>
    <scope>NUCLEOTIDE SEQUENCE [LARGE SCALE GENOMIC DNA]</scope>
    <source>
        <strain evidence="2">ATCC BAA-613 / DSM 15670 / CCUG 46953 / JCM 12243 / WAL 16351</strain>
    </source>
</reference>
<comment type="caution">
    <text evidence="1">The sequence shown here is derived from an EMBL/GenBank/DDBJ whole genome shotgun (WGS) entry which is preliminary data.</text>
</comment>
<organism evidence="1 2">
    <name type="scientific">Enterocloster bolteae (strain ATCC BAA-613 / DSM 15670 / CCUG 46953 / JCM 12243 / WAL 16351)</name>
    <name type="common">Clostridium bolteae</name>
    <dbReference type="NCBI Taxonomy" id="411902"/>
    <lineage>
        <taxon>Bacteria</taxon>
        <taxon>Bacillati</taxon>
        <taxon>Bacillota</taxon>
        <taxon>Clostridia</taxon>
        <taxon>Lachnospirales</taxon>
        <taxon>Lachnospiraceae</taxon>
        <taxon>Enterocloster</taxon>
    </lineage>
</organism>
<dbReference type="HOGENOM" id="CLU_2521685_0_0_9"/>
<dbReference type="EMBL" id="ABCC02000033">
    <property type="protein sequence ID" value="EDP16012.1"/>
    <property type="molecule type" value="Genomic_DNA"/>
</dbReference>